<evidence type="ECO:0000313" key="4">
    <source>
        <dbReference type="WBParaSite" id="ASIM_0001439201-mRNA-1"/>
    </source>
</evidence>
<evidence type="ECO:0000313" key="3">
    <source>
        <dbReference type="Proteomes" id="UP000267096"/>
    </source>
</evidence>
<keyword evidence="3" id="KW-1185">Reference proteome</keyword>
<gene>
    <name evidence="2" type="ORF">ASIM_LOCUS13819</name>
</gene>
<protein>
    <submittedName>
        <fullName evidence="4">FLYWCH-type domain-containing protein</fullName>
    </submittedName>
</protein>
<evidence type="ECO:0000259" key="1">
    <source>
        <dbReference type="Pfam" id="PF23674"/>
    </source>
</evidence>
<name>A0A0M3K0P7_ANISI</name>
<evidence type="ECO:0000313" key="2">
    <source>
        <dbReference type="EMBL" id="VDK50665.1"/>
    </source>
</evidence>
<sequence length="318" mass="35811">MAFVGERLKQMRHILGGYYRSLSNQLHATVLTVKESGGVRQYTRSNANGTREYFRCRRCCAMKRKYGGDVAARIITNNGQIVGDKYPKHHERCELIPVEYATIKAVDRQGRFDVRSGRKDPKEAHHEPAIAFSVEVMNSWNSVTSLYFRFQSPVPSHTKGADVGEKGLNETKVDIDQSLLDNGMSSVETVVQDDDSNHSVTSRSYGIVKTEESDSAFKLDPPSVEVSSDTSNSPTTTLANHQVLWDYSYIIPQSSNNLDIALINACYNQASMDTSQTSESIEKYVRNVYEVNRSLGERLQSEILEVIKKYEYVLEGNQ</sequence>
<accession>A0A0M3K0P7</accession>
<dbReference type="Proteomes" id="UP000267096">
    <property type="component" value="Unassembled WGS sequence"/>
</dbReference>
<feature type="domain" description="RYYR-CCHC" evidence="1">
    <location>
        <begin position="18"/>
        <end position="93"/>
    </location>
</feature>
<dbReference type="WBParaSite" id="ASIM_0001439201-mRNA-1">
    <property type="protein sequence ID" value="ASIM_0001439201-mRNA-1"/>
    <property type="gene ID" value="ASIM_0001439201"/>
</dbReference>
<dbReference type="InterPro" id="IPR057001">
    <property type="entry name" value="RYYR-CCHC"/>
</dbReference>
<dbReference type="Pfam" id="PF23674">
    <property type="entry name" value="RYYR-CCHC"/>
    <property type="match status" value="1"/>
</dbReference>
<reference evidence="4" key="1">
    <citation type="submission" date="2017-02" db="UniProtKB">
        <authorList>
            <consortium name="WormBaseParasite"/>
        </authorList>
    </citation>
    <scope>IDENTIFICATION</scope>
</reference>
<dbReference type="OrthoDB" id="5804196at2759"/>
<dbReference type="EMBL" id="UYRR01031511">
    <property type="protein sequence ID" value="VDK50665.1"/>
    <property type="molecule type" value="Genomic_DNA"/>
</dbReference>
<reference evidence="2 3" key="2">
    <citation type="submission" date="2018-11" db="EMBL/GenBank/DDBJ databases">
        <authorList>
            <consortium name="Pathogen Informatics"/>
        </authorList>
    </citation>
    <scope>NUCLEOTIDE SEQUENCE [LARGE SCALE GENOMIC DNA]</scope>
</reference>
<proteinExistence type="predicted"/>
<dbReference type="AlphaFoldDB" id="A0A0M3K0P7"/>
<organism evidence="4">
    <name type="scientific">Anisakis simplex</name>
    <name type="common">Herring worm</name>
    <dbReference type="NCBI Taxonomy" id="6269"/>
    <lineage>
        <taxon>Eukaryota</taxon>
        <taxon>Metazoa</taxon>
        <taxon>Ecdysozoa</taxon>
        <taxon>Nematoda</taxon>
        <taxon>Chromadorea</taxon>
        <taxon>Rhabditida</taxon>
        <taxon>Spirurina</taxon>
        <taxon>Ascaridomorpha</taxon>
        <taxon>Ascaridoidea</taxon>
        <taxon>Anisakidae</taxon>
        <taxon>Anisakis</taxon>
        <taxon>Anisakis simplex complex</taxon>
    </lineage>
</organism>